<evidence type="ECO:0000256" key="2">
    <source>
        <dbReference type="ARBA" id="ARBA00022692"/>
    </source>
</evidence>
<keyword evidence="3 5" id="KW-1133">Transmembrane helix</keyword>
<proteinExistence type="predicted"/>
<dbReference type="PANTHER" id="PTHR14948">
    <property type="entry name" value="NG5"/>
    <property type="match status" value="1"/>
</dbReference>
<dbReference type="GO" id="GO:0016020">
    <property type="term" value="C:membrane"/>
    <property type="evidence" value="ECO:0007669"/>
    <property type="project" value="UniProtKB-SubCell"/>
</dbReference>
<protein>
    <submittedName>
        <fullName evidence="6">Interferon-induced transmembrane protein</fullName>
    </submittedName>
</protein>
<gene>
    <name evidence="6" type="ORF">SAMN05421540_103196</name>
</gene>
<sequence length="125" mass="13945">MLILNSKNSPNPKLLKIMENLNVENQEMQTPPSNHLAMAIISTILCCNPLGIVSIVYASQVNSKFQAGDYEGAQKASKNAKTWWIVAIVLSFVAVIGYAVFFFAFAGDALMEEFQREMERQQSLQ</sequence>
<evidence type="ECO:0000256" key="5">
    <source>
        <dbReference type="SAM" id="Phobius"/>
    </source>
</evidence>
<keyword evidence="7" id="KW-1185">Reference proteome</keyword>
<dbReference type="PANTHER" id="PTHR14948:SF44">
    <property type="entry name" value="PROLINE-RICH TRANSMEMBRANE PROTEIN 1-LIKE"/>
    <property type="match status" value="1"/>
</dbReference>
<dbReference type="Pfam" id="PF04505">
    <property type="entry name" value="CD225"/>
    <property type="match status" value="1"/>
</dbReference>
<dbReference type="Proteomes" id="UP000198820">
    <property type="component" value="Unassembled WGS sequence"/>
</dbReference>
<accession>A0A1H3YNL2</accession>
<reference evidence="6 7" key="1">
    <citation type="submission" date="2016-10" db="EMBL/GenBank/DDBJ databases">
        <authorList>
            <person name="de Groot N.N."/>
        </authorList>
    </citation>
    <scope>NUCLEOTIDE SEQUENCE [LARGE SCALE GENOMIC DNA]</scope>
    <source>
        <strain evidence="6 7">DSM 23581</strain>
    </source>
</reference>
<dbReference type="RefSeq" id="WP_234953098.1">
    <property type="nucleotide sequence ID" value="NZ_FNQF01000003.1"/>
</dbReference>
<feature type="transmembrane region" description="Helical" evidence="5">
    <location>
        <begin position="36"/>
        <end position="58"/>
    </location>
</feature>
<dbReference type="InterPro" id="IPR007593">
    <property type="entry name" value="CD225/Dispanin_fam"/>
</dbReference>
<evidence type="ECO:0000256" key="3">
    <source>
        <dbReference type="ARBA" id="ARBA00022989"/>
    </source>
</evidence>
<dbReference type="InterPro" id="IPR051423">
    <property type="entry name" value="CD225/Dispanin"/>
</dbReference>
<comment type="subcellular location">
    <subcellularLocation>
        <location evidence="1">Membrane</location>
    </subcellularLocation>
</comment>
<feature type="transmembrane region" description="Helical" evidence="5">
    <location>
        <begin position="83"/>
        <end position="106"/>
    </location>
</feature>
<evidence type="ECO:0000256" key="4">
    <source>
        <dbReference type="ARBA" id="ARBA00023136"/>
    </source>
</evidence>
<dbReference type="EMBL" id="FNQF01000003">
    <property type="protein sequence ID" value="SEA12771.1"/>
    <property type="molecule type" value="Genomic_DNA"/>
</dbReference>
<dbReference type="AlphaFoldDB" id="A0A1H3YNL2"/>
<keyword evidence="2 5" id="KW-0812">Transmembrane</keyword>
<name>A0A1H3YNL2_9FLAO</name>
<evidence type="ECO:0000313" key="7">
    <source>
        <dbReference type="Proteomes" id="UP000198820"/>
    </source>
</evidence>
<evidence type="ECO:0000313" key="6">
    <source>
        <dbReference type="EMBL" id="SEA12771.1"/>
    </source>
</evidence>
<organism evidence="6 7">
    <name type="scientific">Psychroflexus halocasei</name>
    <dbReference type="NCBI Taxonomy" id="908615"/>
    <lineage>
        <taxon>Bacteria</taxon>
        <taxon>Pseudomonadati</taxon>
        <taxon>Bacteroidota</taxon>
        <taxon>Flavobacteriia</taxon>
        <taxon>Flavobacteriales</taxon>
        <taxon>Flavobacteriaceae</taxon>
        <taxon>Psychroflexus</taxon>
    </lineage>
</organism>
<dbReference type="STRING" id="908615.SAMN05421540_103196"/>
<evidence type="ECO:0000256" key="1">
    <source>
        <dbReference type="ARBA" id="ARBA00004370"/>
    </source>
</evidence>
<keyword evidence="4 5" id="KW-0472">Membrane</keyword>